<proteinExistence type="predicted"/>
<organism evidence="1 2">
    <name type="scientific">Ameca splendens</name>
    <dbReference type="NCBI Taxonomy" id="208324"/>
    <lineage>
        <taxon>Eukaryota</taxon>
        <taxon>Metazoa</taxon>
        <taxon>Chordata</taxon>
        <taxon>Craniata</taxon>
        <taxon>Vertebrata</taxon>
        <taxon>Euteleostomi</taxon>
        <taxon>Actinopterygii</taxon>
        <taxon>Neopterygii</taxon>
        <taxon>Teleostei</taxon>
        <taxon>Neoteleostei</taxon>
        <taxon>Acanthomorphata</taxon>
        <taxon>Ovalentaria</taxon>
        <taxon>Atherinomorphae</taxon>
        <taxon>Cyprinodontiformes</taxon>
        <taxon>Goodeidae</taxon>
        <taxon>Ameca</taxon>
    </lineage>
</organism>
<evidence type="ECO:0000313" key="1">
    <source>
        <dbReference type="EMBL" id="MEQ2313577.1"/>
    </source>
</evidence>
<accession>A0ABV1A672</accession>
<evidence type="ECO:0000313" key="2">
    <source>
        <dbReference type="Proteomes" id="UP001469553"/>
    </source>
</evidence>
<protein>
    <submittedName>
        <fullName evidence="1">Uncharacterized protein</fullName>
    </submittedName>
</protein>
<comment type="caution">
    <text evidence="1">The sequence shown here is derived from an EMBL/GenBank/DDBJ whole genome shotgun (WGS) entry which is preliminary data.</text>
</comment>
<keyword evidence="2" id="KW-1185">Reference proteome</keyword>
<sequence>MCCKIYSKLSDFCILRLFIRAALEAISAGKDPEQSHQLIRELHKENNIHVHIHTGLPFEPPHLPLVQ</sequence>
<dbReference type="Proteomes" id="UP001469553">
    <property type="component" value="Unassembled WGS sequence"/>
</dbReference>
<name>A0ABV1A672_9TELE</name>
<gene>
    <name evidence="1" type="ORF">AMECASPLE_003364</name>
</gene>
<dbReference type="EMBL" id="JAHRIP010084771">
    <property type="protein sequence ID" value="MEQ2313577.1"/>
    <property type="molecule type" value="Genomic_DNA"/>
</dbReference>
<reference evidence="1 2" key="1">
    <citation type="submission" date="2021-06" db="EMBL/GenBank/DDBJ databases">
        <authorList>
            <person name="Palmer J.M."/>
        </authorList>
    </citation>
    <scope>NUCLEOTIDE SEQUENCE [LARGE SCALE GENOMIC DNA]</scope>
    <source>
        <strain evidence="1 2">AS_MEX2019</strain>
        <tissue evidence="1">Muscle</tissue>
    </source>
</reference>